<dbReference type="InterPro" id="IPR052172">
    <property type="entry name" value="UxaA_altronate/galactarate_dh"/>
</dbReference>
<dbReference type="PANTHER" id="PTHR30536:SF5">
    <property type="entry name" value="ALTRONATE DEHYDRATASE"/>
    <property type="match status" value="1"/>
</dbReference>
<dbReference type="SMART" id="SM00858">
    <property type="entry name" value="SAF"/>
    <property type="match status" value="1"/>
</dbReference>
<evidence type="ECO:0000259" key="2">
    <source>
        <dbReference type="SMART" id="SM00858"/>
    </source>
</evidence>
<dbReference type="KEGG" id="blen:NCTC4824_00689"/>
<dbReference type="GO" id="GO:0008789">
    <property type="term" value="F:altronate dehydratase activity"/>
    <property type="evidence" value="ECO:0007669"/>
    <property type="project" value="UniProtKB-EC"/>
</dbReference>
<gene>
    <name evidence="3" type="ORF">NCTC4824_00689</name>
</gene>
<proteinExistence type="predicted"/>
<reference evidence="3 4" key="1">
    <citation type="submission" date="2018-06" db="EMBL/GenBank/DDBJ databases">
        <authorList>
            <consortium name="Pathogen Informatics"/>
            <person name="Doyle S."/>
        </authorList>
    </citation>
    <scope>NUCLEOTIDE SEQUENCE [LARGE SCALE GENOMIC DNA]</scope>
    <source>
        <strain evidence="3 4">NCTC4824</strain>
    </source>
</reference>
<dbReference type="GO" id="GO:0019698">
    <property type="term" value="P:D-galacturonate catabolic process"/>
    <property type="evidence" value="ECO:0007669"/>
    <property type="project" value="TreeGrafter"/>
</dbReference>
<evidence type="ECO:0000256" key="1">
    <source>
        <dbReference type="ARBA" id="ARBA00023239"/>
    </source>
</evidence>
<dbReference type="Gene3D" id="2.30.130.110">
    <property type="match status" value="1"/>
</dbReference>
<dbReference type="Pfam" id="PF08666">
    <property type="entry name" value="SAF"/>
    <property type="match status" value="1"/>
</dbReference>
<keyword evidence="4" id="KW-1185">Reference proteome</keyword>
<feature type="domain" description="SAF" evidence="2">
    <location>
        <begin position="14"/>
        <end position="89"/>
    </location>
</feature>
<dbReference type="PANTHER" id="PTHR30536">
    <property type="entry name" value="ALTRONATE/GALACTARATE DEHYDRATASE"/>
    <property type="match status" value="1"/>
</dbReference>
<dbReference type="CDD" id="cd11613">
    <property type="entry name" value="SAF_AH_GD"/>
    <property type="match status" value="1"/>
</dbReference>
<sequence length="100" mass="11008">MSQKFSAVLMNEKDNVATVLANVDRHSLVSAVFGNKEYEIELLQPIPFGHKFALNLITKGEKIFKYGEVIGIASCEIAKGEHVHVHNLEGTRGRGDISAE</sequence>
<accession>A0A2X4W6F1</accession>
<organism evidence="3 4">
    <name type="scientific">Lederbergia lenta</name>
    <name type="common">Bacillus lentus</name>
    <dbReference type="NCBI Taxonomy" id="1467"/>
    <lineage>
        <taxon>Bacteria</taxon>
        <taxon>Bacillati</taxon>
        <taxon>Bacillota</taxon>
        <taxon>Bacilli</taxon>
        <taxon>Bacillales</taxon>
        <taxon>Bacillaceae</taxon>
        <taxon>Lederbergia</taxon>
    </lineage>
</organism>
<dbReference type="Proteomes" id="UP000249134">
    <property type="component" value="Chromosome 1"/>
</dbReference>
<evidence type="ECO:0000313" key="3">
    <source>
        <dbReference type="EMBL" id="SQI53190.1"/>
    </source>
</evidence>
<keyword evidence="1 3" id="KW-0456">Lyase</keyword>
<dbReference type="InterPro" id="IPR044144">
    <property type="entry name" value="SAF_UxaA/GarD"/>
</dbReference>
<dbReference type="RefSeq" id="WP_066142396.1">
    <property type="nucleotide sequence ID" value="NZ_CBCSGM010000002.1"/>
</dbReference>
<protein>
    <submittedName>
        <fullName evidence="3">Altronate hydrolase</fullName>
        <ecNumber evidence="3">4.2.1.7</ecNumber>
    </submittedName>
</protein>
<evidence type="ECO:0000313" key="4">
    <source>
        <dbReference type="Proteomes" id="UP000249134"/>
    </source>
</evidence>
<dbReference type="STRING" id="1348624.GCA_001591545_02523"/>
<dbReference type="AlphaFoldDB" id="A0A2X4W6F1"/>
<dbReference type="InterPro" id="IPR013974">
    <property type="entry name" value="SAF"/>
</dbReference>
<dbReference type="EMBL" id="LS483476">
    <property type="protein sequence ID" value="SQI53190.1"/>
    <property type="molecule type" value="Genomic_DNA"/>
</dbReference>
<dbReference type="GO" id="GO:0016787">
    <property type="term" value="F:hydrolase activity"/>
    <property type="evidence" value="ECO:0007669"/>
    <property type="project" value="UniProtKB-KW"/>
</dbReference>
<dbReference type="EC" id="4.2.1.7" evidence="3"/>
<name>A0A2X4W6F1_LEDLE</name>
<keyword evidence="3" id="KW-0378">Hydrolase</keyword>